<feature type="compositionally biased region" description="Polar residues" evidence="1">
    <location>
        <begin position="798"/>
        <end position="818"/>
    </location>
</feature>
<feature type="compositionally biased region" description="Low complexity" evidence="1">
    <location>
        <begin position="782"/>
        <end position="797"/>
    </location>
</feature>
<proteinExistence type="predicted"/>
<feature type="region of interest" description="Disordered" evidence="1">
    <location>
        <begin position="455"/>
        <end position="541"/>
    </location>
</feature>
<organism evidence="2 3">
    <name type="scientific">Allacma fusca</name>
    <dbReference type="NCBI Taxonomy" id="39272"/>
    <lineage>
        <taxon>Eukaryota</taxon>
        <taxon>Metazoa</taxon>
        <taxon>Ecdysozoa</taxon>
        <taxon>Arthropoda</taxon>
        <taxon>Hexapoda</taxon>
        <taxon>Collembola</taxon>
        <taxon>Symphypleona</taxon>
        <taxon>Sminthuridae</taxon>
        <taxon>Allacma</taxon>
    </lineage>
</organism>
<feature type="compositionally biased region" description="Polar residues" evidence="1">
    <location>
        <begin position="490"/>
        <end position="515"/>
    </location>
</feature>
<reference evidence="2" key="1">
    <citation type="submission" date="2021-06" db="EMBL/GenBank/DDBJ databases">
        <authorList>
            <person name="Hodson N. C."/>
            <person name="Mongue J. A."/>
            <person name="Jaron S. K."/>
        </authorList>
    </citation>
    <scope>NUCLEOTIDE SEQUENCE</scope>
</reference>
<keyword evidence="3" id="KW-1185">Reference proteome</keyword>
<feature type="compositionally biased region" description="Basic and acidic residues" evidence="1">
    <location>
        <begin position="455"/>
        <end position="464"/>
    </location>
</feature>
<evidence type="ECO:0000313" key="3">
    <source>
        <dbReference type="Proteomes" id="UP000708208"/>
    </source>
</evidence>
<feature type="compositionally biased region" description="Polar residues" evidence="1">
    <location>
        <begin position="563"/>
        <end position="574"/>
    </location>
</feature>
<dbReference type="AlphaFoldDB" id="A0A8J2KAC9"/>
<gene>
    <name evidence="2" type="ORF">AFUS01_LOCUS20554</name>
</gene>
<feature type="region of interest" description="Disordered" evidence="1">
    <location>
        <begin position="766"/>
        <end position="886"/>
    </location>
</feature>
<feature type="compositionally biased region" description="Polar residues" evidence="1">
    <location>
        <begin position="41"/>
        <end position="62"/>
    </location>
</feature>
<feature type="region of interest" description="Disordered" evidence="1">
    <location>
        <begin position="900"/>
        <end position="924"/>
    </location>
</feature>
<feature type="compositionally biased region" description="Polar residues" evidence="1">
    <location>
        <begin position="865"/>
        <end position="877"/>
    </location>
</feature>
<evidence type="ECO:0000313" key="2">
    <source>
        <dbReference type="EMBL" id="CAG7732009.1"/>
    </source>
</evidence>
<feature type="region of interest" description="Disordered" evidence="1">
    <location>
        <begin position="392"/>
        <end position="424"/>
    </location>
</feature>
<feature type="region of interest" description="Disordered" evidence="1">
    <location>
        <begin position="41"/>
        <end position="219"/>
    </location>
</feature>
<feature type="compositionally biased region" description="Acidic residues" evidence="1">
    <location>
        <begin position="844"/>
        <end position="857"/>
    </location>
</feature>
<dbReference type="EMBL" id="CAJVCH010223190">
    <property type="protein sequence ID" value="CAG7732009.1"/>
    <property type="molecule type" value="Genomic_DNA"/>
</dbReference>
<feature type="compositionally biased region" description="Pro residues" evidence="1">
    <location>
        <begin position="470"/>
        <end position="479"/>
    </location>
</feature>
<sequence>MFPILVPTVAARNTNFENGTTSSSLEEPPVETRMRLLSSEFTEISYSSPENSATPDYSQIETEISDGVRTDSYEDGDGGADSLREGSTNSMKTIKSSSSCTKSSTPDRSHPRNRNHQSFFKHRTGSDADDESCDSQSTDIPLRLSSTRLKSKTTLTKRHQRLKRRSSSTKRNGSFPKIKSSSKESSNRKNSNQTRADARSDTENTIPELKSDDDTMSPLHRSESDLIRLRNFQLNESAEDENEYENSLPDTLFGTESPEETVQCGTSEYNRASKGSQAEGSLITPLPSLESKLDNRIDSSPEGSNQTVIMRGNKTPEIIYNMKSSSSQPSVERIFFKAADVEPLVRRRPARTRPKTTGCVEDSVAMWEGIQINHSDQILIGDEEEITFQNIPRPPTRRRSCTRDSEGRRLRMNSTSTKSKADKKQTIKTINAKIQNLISNVNRVGELHREKLQTEGKKLKEIKLNQRPQTSPPMNPIPKLPTWIEKTSRNRPSTSVPSSPAESTSQKSNGLSSKTKNPRSKRSLSQSATPRADPTSWNVTSRPVTATAVRFSTRSKPNSMTVRTTFVDNNNPTKPSEIHGKTKQEGKVPKKLPSHKSADEEPLELLFSFKTNKSPPKRTLSPVGLAPQHNQMDQASLYKHIEIHRRQALCEAQKVLAKKRSLLRKIEKDLTDTSTSALSSPLSSPKRVVSANNFHRPYNNTNNKPQQTKKLLKELSNQVHLEKSFEMTRKLAKMKDKVKSKSANTSNNPAEKCFVPLPMSKRVHFSSPIQTKLPRVKLSVNTSKQQKAKSQSQQTSAPRSRSQTPTLDNNYTISFNTPTYPPAKVKVSVRKVPKQVTRKAQDINEGEDEDTDGDGNDGDTATNASSHWSLSETNIDQSENDDDTNDNILERLEGLRDKIRGKEFERRKRGKGDQDPNKKGPVYSSLSLYLPKRKKSEKMIDMKIIVRRKTKDGKFPSLDDAVGHLSSKCTYLIVDEEPLTKSGPNPYLEAQMKQAKPKGTAVPTLKITTSEASTIESLPSEEALTRFLTCYVCGQTLNIRDYFSHERKCVHNIHKNNQYLADEDKRILPQKPQGTITIKHWNTFAHESIKNKLIRCPYCEMEFFPDHPEDANFHKETCTNRPLPSVAPPRGLNLTDHYTVLMAEEAQGWVVPTTKELHRNNWTPGYSRVEQYTRPAENRVRKYKKPKLVVQESSTQIGKKKKKIAP</sequence>
<feature type="compositionally biased region" description="Basic residues" evidence="1">
    <location>
        <begin position="111"/>
        <end position="123"/>
    </location>
</feature>
<feature type="compositionally biased region" description="Basic and acidic residues" evidence="1">
    <location>
        <begin position="900"/>
        <end position="918"/>
    </location>
</feature>
<feature type="region of interest" description="Disordered" evidence="1">
    <location>
        <begin position="1183"/>
        <end position="1206"/>
    </location>
</feature>
<feature type="compositionally biased region" description="Polar residues" evidence="1">
    <location>
        <begin position="263"/>
        <end position="279"/>
    </location>
</feature>
<feature type="region of interest" description="Disordered" evidence="1">
    <location>
        <begin position="563"/>
        <end position="598"/>
    </location>
</feature>
<feature type="compositionally biased region" description="Basic and acidic residues" evidence="1">
    <location>
        <begin position="576"/>
        <end position="588"/>
    </location>
</feature>
<feature type="region of interest" description="Disordered" evidence="1">
    <location>
        <begin position="237"/>
        <end position="308"/>
    </location>
</feature>
<feature type="compositionally biased region" description="Basic residues" evidence="1">
    <location>
        <begin position="827"/>
        <end position="837"/>
    </location>
</feature>
<protein>
    <submittedName>
        <fullName evidence="2">Uncharacterized protein</fullName>
    </submittedName>
</protein>
<feature type="compositionally biased region" description="Polar residues" evidence="1">
    <location>
        <begin position="523"/>
        <end position="541"/>
    </location>
</feature>
<name>A0A8J2KAC9_9HEXA</name>
<comment type="caution">
    <text evidence="2">The sequence shown here is derived from an EMBL/GenBank/DDBJ whole genome shotgun (WGS) entry which is preliminary data.</text>
</comment>
<evidence type="ECO:0000256" key="1">
    <source>
        <dbReference type="SAM" id="MobiDB-lite"/>
    </source>
</evidence>
<accession>A0A8J2KAC9</accession>
<dbReference type="Proteomes" id="UP000708208">
    <property type="component" value="Unassembled WGS sequence"/>
</dbReference>
<feature type="compositionally biased region" description="Basic residues" evidence="1">
    <location>
        <begin position="149"/>
        <end position="168"/>
    </location>
</feature>
<feature type="compositionally biased region" description="Low complexity" evidence="1">
    <location>
        <begin position="87"/>
        <end position="104"/>
    </location>
</feature>